<protein>
    <submittedName>
        <fullName evidence="1">Uncharacterized protein</fullName>
    </submittedName>
</protein>
<gene>
    <name evidence="1" type="ORF">EVA_04391</name>
</gene>
<dbReference type="EMBL" id="AMCI01000869">
    <property type="protein sequence ID" value="EJX07498.1"/>
    <property type="molecule type" value="Genomic_DNA"/>
</dbReference>
<organism evidence="1">
    <name type="scientific">gut metagenome</name>
    <dbReference type="NCBI Taxonomy" id="749906"/>
    <lineage>
        <taxon>unclassified sequences</taxon>
        <taxon>metagenomes</taxon>
        <taxon>organismal metagenomes</taxon>
    </lineage>
</organism>
<accession>J9GWU6</accession>
<comment type="caution">
    <text evidence="1">The sequence shown here is derived from an EMBL/GenBank/DDBJ whole genome shotgun (WGS) entry which is preliminary data.</text>
</comment>
<evidence type="ECO:0000313" key="1">
    <source>
        <dbReference type="EMBL" id="EJX07498.1"/>
    </source>
</evidence>
<proteinExistence type="predicted"/>
<dbReference type="AlphaFoldDB" id="J9GWU6"/>
<reference evidence="1" key="1">
    <citation type="journal article" date="2012" name="PLoS ONE">
        <title>Gene sets for utilization of primary and secondary nutrition supplies in the distal gut of endangered iberian lynx.</title>
        <authorList>
            <person name="Alcaide M."/>
            <person name="Messina E."/>
            <person name="Richter M."/>
            <person name="Bargiela R."/>
            <person name="Peplies J."/>
            <person name="Huws S.A."/>
            <person name="Newbold C.J."/>
            <person name="Golyshin P.N."/>
            <person name="Simon M.A."/>
            <person name="Lopez G."/>
            <person name="Yakimov M.M."/>
            <person name="Ferrer M."/>
        </authorList>
    </citation>
    <scope>NUCLEOTIDE SEQUENCE</scope>
</reference>
<sequence>MAILMAPSLTIPVLMATKSIPYSQPTTSVPRPAACSSLIIMKDGTAT</sequence>
<name>J9GWU6_9ZZZZ</name>